<protein>
    <recommendedName>
        <fullName evidence="4">Tail assembly chaperone</fullName>
    </recommendedName>
</protein>
<evidence type="ECO:0000313" key="2">
    <source>
        <dbReference type="EMBL" id="AKY02161.1"/>
    </source>
</evidence>
<gene>
    <name evidence="2" type="ORF">SF1_120</name>
</gene>
<accession>A0A0K1Y5U8</accession>
<dbReference type="Proteomes" id="UP000201570">
    <property type="component" value="Segment"/>
</dbReference>
<feature type="region of interest" description="Disordered" evidence="1">
    <location>
        <begin position="1"/>
        <end position="25"/>
    </location>
</feature>
<dbReference type="KEGG" id="vg:26626344"/>
<name>A0A0K1Y5U8_9CAUD</name>
<proteinExistence type="predicted"/>
<evidence type="ECO:0000256" key="1">
    <source>
        <dbReference type="SAM" id="MobiDB-lite"/>
    </source>
</evidence>
<dbReference type="GeneID" id="26626344"/>
<dbReference type="EMBL" id="KT221033">
    <property type="protein sequence ID" value="AKY02161.1"/>
    <property type="molecule type" value="Genomic_DNA"/>
</dbReference>
<sequence length="88" mass="9479">MAAASAKKNDATGTPTPVEFNGETYTVPPADDWDIDVLEAIDDQRITHALKALLGEGQYKTFRTHNRKVTALGDFMNAAQEAVKAGNS</sequence>
<reference evidence="2 3" key="1">
    <citation type="submission" date="2015-06" db="EMBL/GenBank/DDBJ databases">
        <title>Complete genomic sequence analysis of Two virulent actinophages of Streptomyces flavovirens.</title>
        <authorList>
            <person name="Sharaf A."/>
            <person name="Marie E."/>
            <person name="ElBaz R."/>
            <person name="Elmaghraby I."/>
            <person name="Mercati F."/>
        </authorList>
    </citation>
    <scope>NUCLEOTIDE SEQUENCE [LARGE SCALE GENOMIC DNA]</scope>
</reference>
<organism evidence="2 3">
    <name type="scientific">Streptomyces phage SF1</name>
    <dbReference type="NCBI Taxonomy" id="1690817"/>
    <lineage>
        <taxon>Viruses</taxon>
        <taxon>Duplodnaviria</taxon>
        <taxon>Heunggongvirae</taxon>
        <taxon>Uroviricota</taxon>
        <taxon>Caudoviricetes</taxon>
        <taxon>Sfunavirus</taxon>
        <taxon>Sfunavirus SF1</taxon>
    </lineage>
</organism>
<evidence type="ECO:0008006" key="4">
    <source>
        <dbReference type="Google" id="ProtNLM"/>
    </source>
</evidence>
<dbReference type="RefSeq" id="YP_009199260.1">
    <property type="nucleotide sequence ID" value="NC_028807.1"/>
</dbReference>
<evidence type="ECO:0000313" key="3">
    <source>
        <dbReference type="Proteomes" id="UP000201570"/>
    </source>
</evidence>
<keyword evidence="3" id="KW-1185">Reference proteome</keyword>